<dbReference type="EMBL" id="LBVP01000014">
    <property type="protein sequence ID" value="KKQ89436.1"/>
    <property type="molecule type" value="Genomic_DNA"/>
</dbReference>
<feature type="transmembrane region" description="Helical" evidence="1">
    <location>
        <begin position="16"/>
        <end position="32"/>
    </location>
</feature>
<accession>A0A0G0PJD2</accession>
<protein>
    <recommendedName>
        <fullName evidence="4">Glycosyltransferase RgtA/B/C/D-like domain-containing protein</fullName>
    </recommendedName>
</protein>
<gene>
    <name evidence="2" type="ORF">UT12_C0014G0014</name>
</gene>
<feature type="transmembrane region" description="Helical" evidence="1">
    <location>
        <begin position="213"/>
        <end position="246"/>
    </location>
</feature>
<evidence type="ECO:0000313" key="2">
    <source>
        <dbReference type="EMBL" id="KKQ89436.1"/>
    </source>
</evidence>
<feature type="transmembrane region" description="Helical" evidence="1">
    <location>
        <begin position="66"/>
        <end position="83"/>
    </location>
</feature>
<keyword evidence="1" id="KW-1133">Transmembrane helix</keyword>
<comment type="caution">
    <text evidence="2">The sequence shown here is derived from an EMBL/GenBank/DDBJ whole genome shotgun (WGS) entry which is preliminary data.</text>
</comment>
<dbReference type="AlphaFoldDB" id="A0A0G0PJD2"/>
<organism evidence="2 3">
    <name type="scientific">Candidatus Curtissbacteria bacterium GW2011_GWC2_38_9</name>
    <dbReference type="NCBI Taxonomy" id="1618414"/>
    <lineage>
        <taxon>Bacteria</taxon>
        <taxon>Candidatus Curtissiibacteriota</taxon>
    </lineage>
</organism>
<evidence type="ECO:0000313" key="3">
    <source>
        <dbReference type="Proteomes" id="UP000034893"/>
    </source>
</evidence>
<feature type="transmembrane region" description="Helical" evidence="1">
    <location>
        <begin position="90"/>
        <end position="111"/>
    </location>
</feature>
<keyword evidence="1" id="KW-0812">Transmembrane</keyword>
<name>A0A0G0PJD2_9BACT</name>
<evidence type="ECO:0000256" key="1">
    <source>
        <dbReference type="SAM" id="Phobius"/>
    </source>
</evidence>
<keyword evidence="1" id="KW-0472">Membrane</keyword>
<feature type="transmembrane region" description="Helical" evidence="1">
    <location>
        <begin position="44"/>
        <end position="60"/>
    </location>
</feature>
<proteinExistence type="predicted"/>
<sequence length="266" mass="29822">MTPVLFLPSNIIFNDPRFTLVFFEVLSALLLYKLAQKVKAPRNLISLVLLIFLFHPLFPFMTEQSWIEPVIFTFVLLAIYFYFLKPKSLLPGLALGAALSIKIVYILPFLVLLKKVNVVYKNYAAIILTPLVIALPFLMINSSSFIQRTIFDSGAVQSYPRLTDASLNISAVILKYTKLAIPTLVTAIIGIIFSAFVLLKGQKSIRMAPIGSFLVLFVLFMFGPYVLLNYFAFLGNLLLISLVLILGNSHSQKPRKNINSINVNVD</sequence>
<dbReference type="Proteomes" id="UP000034893">
    <property type="component" value="Unassembled WGS sequence"/>
</dbReference>
<reference evidence="2 3" key="1">
    <citation type="journal article" date="2015" name="Nature">
        <title>rRNA introns, odd ribosomes, and small enigmatic genomes across a large radiation of phyla.</title>
        <authorList>
            <person name="Brown C.T."/>
            <person name="Hug L.A."/>
            <person name="Thomas B.C."/>
            <person name="Sharon I."/>
            <person name="Castelle C.J."/>
            <person name="Singh A."/>
            <person name="Wilkins M.J."/>
            <person name="Williams K.H."/>
            <person name="Banfield J.F."/>
        </authorList>
    </citation>
    <scope>NUCLEOTIDE SEQUENCE [LARGE SCALE GENOMIC DNA]</scope>
</reference>
<feature type="transmembrane region" description="Helical" evidence="1">
    <location>
        <begin position="179"/>
        <end position="201"/>
    </location>
</feature>
<evidence type="ECO:0008006" key="4">
    <source>
        <dbReference type="Google" id="ProtNLM"/>
    </source>
</evidence>
<feature type="transmembrane region" description="Helical" evidence="1">
    <location>
        <begin position="123"/>
        <end position="140"/>
    </location>
</feature>